<feature type="transmembrane region" description="Helical" evidence="7">
    <location>
        <begin position="347"/>
        <end position="370"/>
    </location>
</feature>
<evidence type="ECO:0000256" key="5">
    <source>
        <dbReference type="ARBA" id="ARBA00022989"/>
    </source>
</evidence>
<proteinExistence type="predicted"/>
<dbReference type="InterPro" id="IPR036259">
    <property type="entry name" value="MFS_trans_sf"/>
</dbReference>
<keyword evidence="3" id="KW-1003">Cell membrane</keyword>
<sequence length="445" mass="47204">MKERVAVPGMRPLLIVWLGQMVSLIGSGITGFALGVWVYQQTGSATQFALIAVSSVLPSVLLSPVAGALVDRWNHRRTMILSSIGAALNASMLASLLAVGWLDIWHIYVVAAIASTLTAFQWPAYIAATTLLVPKQHLGRAGGMLQMGQAIAQLAAPAIGSLLLEFIQLQGVVLFELAAYFFAITALLSVRFPITKPSPSGKTEKSSLLREVAYGWSYLTSQSGLLGLLIFFAASNFLSGIVGILFGPLVLSFSSSVVLGVLLSIAGAGTLIGSVVMSIWGGPQRRMHAVFTAMLLCGVCILVTGSGTYIPMLGAAIFLFFFCSSVLNICTQVIFQKKVEPSVQGRIFALRGTITSASLPFAYLIAGPLADFVFEPLMLPDGPLAETLGQFIGVGRGRGIGLMFMIVGALTIMVTAIAYQYPRLRLVEDELPDAIPDDLAPSLSE</sequence>
<feature type="transmembrane region" description="Helical" evidence="7">
    <location>
        <begin position="289"/>
        <end position="310"/>
    </location>
</feature>
<dbReference type="EMBL" id="AP017928">
    <property type="protein sequence ID" value="BBA33068.1"/>
    <property type="molecule type" value="Genomic_DNA"/>
</dbReference>
<keyword evidence="10" id="KW-1185">Reference proteome</keyword>
<keyword evidence="2" id="KW-0813">Transport</keyword>
<dbReference type="Proteomes" id="UP000266313">
    <property type="component" value="Chromosome"/>
</dbReference>
<dbReference type="GO" id="GO:0022857">
    <property type="term" value="F:transmembrane transporter activity"/>
    <property type="evidence" value="ECO:0007669"/>
    <property type="project" value="InterPro"/>
</dbReference>
<protein>
    <submittedName>
        <fullName evidence="9">Major facilitator superfamily transporter</fullName>
    </submittedName>
</protein>
<reference evidence="9 10" key="1">
    <citation type="submission" date="2016-12" db="EMBL/GenBank/DDBJ databases">
        <title>Genome sequencing of Methylocaldum marinum.</title>
        <authorList>
            <person name="Takeuchi M."/>
            <person name="Kamagata Y."/>
            <person name="Hiraoka S."/>
            <person name="Oshima K."/>
            <person name="Hattori M."/>
            <person name="Iwasaki W."/>
        </authorList>
    </citation>
    <scope>NUCLEOTIDE SEQUENCE [LARGE SCALE GENOMIC DNA]</scope>
    <source>
        <strain evidence="9 10">S8</strain>
    </source>
</reference>
<dbReference type="InterPro" id="IPR011701">
    <property type="entry name" value="MFS"/>
</dbReference>
<accession>A0A250KNC1</accession>
<comment type="subcellular location">
    <subcellularLocation>
        <location evidence="1">Cell membrane</location>
        <topology evidence="1">Multi-pass membrane protein</topology>
    </subcellularLocation>
</comment>
<keyword evidence="4 7" id="KW-0812">Transmembrane</keyword>
<evidence type="ECO:0000256" key="3">
    <source>
        <dbReference type="ARBA" id="ARBA00022475"/>
    </source>
</evidence>
<feature type="transmembrane region" description="Helical" evidence="7">
    <location>
        <begin position="45"/>
        <end position="67"/>
    </location>
</feature>
<dbReference type="InterPro" id="IPR020846">
    <property type="entry name" value="MFS_dom"/>
</dbReference>
<dbReference type="KEGG" id="mmai:sS8_1106"/>
<evidence type="ECO:0000256" key="6">
    <source>
        <dbReference type="ARBA" id="ARBA00023136"/>
    </source>
</evidence>
<feature type="transmembrane region" description="Helical" evidence="7">
    <location>
        <begin position="173"/>
        <end position="194"/>
    </location>
</feature>
<evidence type="ECO:0000313" key="9">
    <source>
        <dbReference type="EMBL" id="BBA33068.1"/>
    </source>
</evidence>
<feature type="transmembrane region" description="Helical" evidence="7">
    <location>
        <begin position="225"/>
        <end position="251"/>
    </location>
</feature>
<dbReference type="PANTHER" id="PTHR43266:SF2">
    <property type="entry name" value="MAJOR FACILITATOR SUPERFAMILY (MFS) PROFILE DOMAIN-CONTAINING PROTEIN"/>
    <property type="match status" value="1"/>
</dbReference>
<dbReference type="AlphaFoldDB" id="A0A250KNC1"/>
<feature type="domain" description="Major facilitator superfamily (MFS) profile" evidence="8">
    <location>
        <begin position="12"/>
        <end position="426"/>
    </location>
</feature>
<dbReference type="PANTHER" id="PTHR43266">
    <property type="entry name" value="MACROLIDE-EFFLUX PROTEIN"/>
    <property type="match status" value="1"/>
</dbReference>
<feature type="transmembrane region" description="Helical" evidence="7">
    <location>
        <begin position="257"/>
        <end position="277"/>
    </location>
</feature>
<keyword evidence="6 7" id="KW-0472">Membrane</keyword>
<feature type="transmembrane region" description="Helical" evidence="7">
    <location>
        <begin position="400"/>
        <end position="419"/>
    </location>
</feature>
<feature type="transmembrane region" description="Helical" evidence="7">
    <location>
        <begin position="107"/>
        <end position="133"/>
    </location>
</feature>
<dbReference type="Gene3D" id="1.20.1250.20">
    <property type="entry name" value="MFS general substrate transporter like domains"/>
    <property type="match status" value="1"/>
</dbReference>
<evidence type="ECO:0000256" key="2">
    <source>
        <dbReference type="ARBA" id="ARBA00022448"/>
    </source>
</evidence>
<dbReference type="GO" id="GO:0005886">
    <property type="term" value="C:plasma membrane"/>
    <property type="evidence" value="ECO:0007669"/>
    <property type="project" value="UniProtKB-SubCell"/>
</dbReference>
<feature type="transmembrane region" description="Helical" evidence="7">
    <location>
        <begin position="12"/>
        <end position="39"/>
    </location>
</feature>
<evidence type="ECO:0000256" key="7">
    <source>
        <dbReference type="SAM" id="Phobius"/>
    </source>
</evidence>
<organism evidence="9 10">
    <name type="scientific">Methylocaldum marinum</name>
    <dbReference type="NCBI Taxonomy" id="1432792"/>
    <lineage>
        <taxon>Bacteria</taxon>
        <taxon>Pseudomonadati</taxon>
        <taxon>Pseudomonadota</taxon>
        <taxon>Gammaproteobacteria</taxon>
        <taxon>Methylococcales</taxon>
        <taxon>Methylococcaceae</taxon>
        <taxon>Methylocaldum</taxon>
    </lineage>
</organism>
<evidence type="ECO:0000256" key="4">
    <source>
        <dbReference type="ARBA" id="ARBA00022692"/>
    </source>
</evidence>
<evidence type="ECO:0000259" key="8">
    <source>
        <dbReference type="PROSITE" id="PS50850"/>
    </source>
</evidence>
<dbReference type="CDD" id="cd06173">
    <property type="entry name" value="MFS_MefA_like"/>
    <property type="match status" value="1"/>
</dbReference>
<name>A0A250KNC1_9GAMM</name>
<dbReference type="Pfam" id="PF07690">
    <property type="entry name" value="MFS_1"/>
    <property type="match status" value="1"/>
</dbReference>
<feature type="transmembrane region" description="Helical" evidence="7">
    <location>
        <begin position="145"/>
        <end position="167"/>
    </location>
</feature>
<feature type="transmembrane region" description="Helical" evidence="7">
    <location>
        <begin position="79"/>
        <end position="101"/>
    </location>
</feature>
<gene>
    <name evidence="9" type="ORF">sS8_1106</name>
</gene>
<dbReference type="SUPFAM" id="SSF103473">
    <property type="entry name" value="MFS general substrate transporter"/>
    <property type="match status" value="1"/>
</dbReference>
<keyword evidence="5 7" id="KW-1133">Transmembrane helix</keyword>
<evidence type="ECO:0000256" key="1">
    <source>
        <dbReference type="ARBA" id="ARBA00004651"/>
    </source>
</evidence>
<dbReference type="RefSeq" id="WP_119628737.1">
    <property type="nucleotide sequence ID" value="NZ_AP017928.1"/>
</dbReference>
<evidence type="ECO:0000313" key="10">
    <source>
        <dbReference type="Proteomes" id="UP000266313"/>
    </source>
</evidence>
<dbReference type="OrthoDB" id="5494559at2"/>
<dbReference type="PROSITE" id="PS50850">
    <property type="entry name" value="MFS"/>
    <property type="match status" value="1"/>
</dbReference>
<feature type="transmembrane region" description="Helical" evidence="7">
    <location>
        <begin position="316"/>
        <end position="335"/>
    </location>
</feature>